<comment type="caution">
    <text evidence="3">The sequence shown here is derived from an EMBL/GenBank/DDBJ whole genome shotgun (WGS) entry which is preliminary data.</text>
</comment>
<dbReference type="Proteomes" id="UP000011885">
    <property type="component" value="Unassembled WGS sequence"/>
</dbReference>
<organism evidence="3 4">
    <name type="scientific">Rhodopirellula sallentina SM41</name>
    <dbReference type="NCBI Taxonomy" id="1263870"/>
    <lineage>
        <taxon>Bacteria</taxon>
        <taxon>Pseudomonadati</taxon>
        <taxon>Planctomycetota</taxon>
        <taxon>Planctomycetia</taxon>
        <taxon>Pirellulales</taxon>
        <taxon>Pirellulaceae</taxon>
        <taxon>Rhodopirellula</taxon>
    </lineage>
</organism>
<feature type="transmembrane region" description="Helical" evidence="2">
    <location>
        <begin position="78"/>
        <end position="96"/>
    </location>
</feature>
<evidence type="ECO:0000313" key="4">
    <source>
        <dbReference type="Proteomes" id="UP000011885"/>
    </source>
</evidence>
<proteinExistence type="predicted"/>
<feature type="transmembrane region" description="Helical" evidence="2">
    <location>
        <begin position="173"/>
        <end position="191"/>
    </location>
</feature>
<evidence type="ECO:0000256" key="2">
    <source>
        <dbReference type="SAM" id="Phobius"/>
    </source>
</evidence>
<keyword evidence="4" id="KW-1185">Reference proteome</keyword>
<dbReference type="AlphaFoldDB" id="M5TV04"/>
<name>M5TV04_9BACT</name>
<dbReference type="EMBL" id="ANOH01000392">
    <property type="protein sequence ID" value="EMI53000.1"/>
    <property type="molecule type" value="Genomic_DNA"/>
</dbReference>
<feature type="transmembrane region" description="Helical" evidence="2">
    <location>
        <begin position="37"/>
        <end position="57"/>
    </location>
</feature>
<feature type="transmembrane region" description="Helical" evidence="2">
    <location>
        <begin position="116"/>
        <end position="136"/>
    </location>
</feature>
<dbReference type="PATRIC" id="fig|1263870.3.peg.5881"/>
<evidence type="ECO:0000313" key="3">
    <source>
        <dbReference type="EMBL" id="EMI53000.1"/>
    </source>
</evidence>
<keyword evidence="2" id="KW-0472">Membrane</keyword>
<feature type="transmembrane region" description="Helical" evidence="2">
    <location>
        <begin position="143"/>
        <end position="167"/>
    </location>
</feature>
<evidence type="ECO:0000256" key="1">
    <source>
        <dbReference type="SAM" id="MobiDB-lite"/>
    </source>
</evidence>
<sequence length="229" mass="24028">MQSSHRIDGFDRLRKAALSDAPVKNTTPSLERDMNKMLVPILFAVGTAIFWGCYGPTIGNAQAPRVDGVPLWSPFKPYVFIGIAYLVIAIIGGLVMMGVKGDSFSFTGQYFPTMKWGFLAGALGAFGALCLTTAMMTSRGNALLVMPIVFGGAVSISAIVSVIRLHAGTTVSPLLWVGMALTVVGVIIVAMNTPHGHAPKKPAAESAKSDSAEAELLAAETKTPDATTT</sequence>
<protein>
    <submittedName>
        <fullName evidence="3">Signal peptide-domain containing protein</fullName>
    </submittedName>
</protein>
<reference evidence="3 4" key="1">
    <citation type="journal article" date="2013" name="Mar. Genomics">
        <title>Expression of sulfatases in Rhodopirellula baltica and the diversity of sulfatases in the genus Rhodopirellula.</title>
        <authorList>
            <person name="Wegner C.E."/>
            <person name="Richter-Heitmann T."/>
            <person name="Klindworth A."/>
            <person name="Klockow C."/>
            <person name="Richter M."/>
            <person name="Achstetter T."/>
            <person name="Glockner F.O."/>
            <person name="Harder J."/>
        </authorList>
    </citation>
    <scope>NUCLEOTIDE SEQUENCE [LARGE SCALE GENOMIC DNA]</scope>
    <source>
        <strain evidence="3 4">SM41</strain>
    </source>
</reference>
<accession>M5TV04</accession>
<feature type="region of interest" description="Disordered" evidence="1">
    <location>
        <begin position="196"/>
        <end position="229"/>
    </location>
</feature>
<gene>
    <name evidence="3" type="ORF">RSSM_05554</name>
</gene>
<keyword evidence="2" id="KW-0812">Transmembrane</keyword>
<keyword evidence="2" id="KW-1133">Transmembrane helix</keyword>